<feature type="compositionally biased region" description="Polar residues" evidence="1">
    <location>
        <begin position="1"/>
        <end position="13"/>
    </location>
</feature>
<keyword evidence="3" id="KW-1185">Reference proteome</keyword>
<name>A0AAD7IPA3_9AGAR</name>
<feature type="region of interest" description="Disordered" evidence="1">
    <location>
        <begin position="69"/>
        <end position="174"/>
    </location>
</feature>
<sequence>MDAHPQGQQSSPAQKPRHRRRRTLSLSIPPNGKIAIAVLSSTSKPGEKHAAAGAFTLTGCARAALLGLAPAPDEDMQDANNRDRGAASATRKRARSSYGKSPWAEDVDSPPASPTCSVASGPSITRTASPFEGGRGAIPPGWGARGGYAQREEKGQERPEHTVKGLDGPHPNLHPVLDTLERRSRVGTGRVVCGACGKPGANFPRCPRCTQMWCSRPCRMAPIHQCGPRRTQTE</sequence>
<feature type="compositionally biased region" description="Polar residues" evidence="1">
    <location>
        <begin position="114"/>
        <end position="128"/>
    </location>
</feature>
<evidence type="ECO:0000313" key="2">
    <source>
        <dbReference type="EMBL" id="KAJ7746751.1"/>
    </source>
</evidence>
<dbReference type="Proteomes" id="UP001215280">
    <property type="component" value="Unassembled WGS sequence"/>
</dbReference>
<dbReference type="AlphaFoldDB" id="A0AAD7IPA3"/>
<proteinExistence type="predicted"/>
<reference evidence="2" key="1">
    <citation type="submission" date="2023-03" db="EMBL/GenBank/DDBJ databases">
        <title>Massive genome expansion in bonnet fungi (Mycena s.s.) driven by repeated elements and novel gene families across ecological guilds.</title>
        <authorList>
            <consortium name="Lawrence Berkeley National Laboratory"/>
            <person name="Harder C.B."/>
            <person name="Miyauchi S."/>
            <person name="Viragh M."/>
            <person name="Kuo A."/>
            <person name="Thoen E."/>
            <person name="Andreopoulos B."/>
            <person name="Lu D."/>
            <person name="Skrede I."/>
            <person name="Drula E."/>
            <person name="Henrissat B."/>
            <person name="Morin E."/>
            <person name="Kohler A."/>
            <person name="Barry K."/>
            <person name="LaButti K."/>
            <person name="Morin E."/>
            <person name="Salamov A."/>
            <person name="Lipzen A."/>
            <person name="Mereny Z."/>
            <person name="Hegedus B."/>
            <person name="Baldrian P."/>
            <person name="Stursova M."/>
            <person name="Weitz H."/>
            <person name="Taylor A."/>
            <person name="Grigoriev I.V."/>
            <person name="Nagy L.G."/>
            <person name="Martin F."/>
            <person name="Kauserud H."/>
        </authorList>
    </citation>
    <scope>NUCLEOTIDE SEQUENCE</scope>
    <source>
        <strain evidence="2">CBHHK188m</strain>
    </source>
</reference>
<accession>A0AAD7IPA3</accession>
<evidence type="ECO:0008006" key="4">
    <source>
        <dbReference type="Google" id="ProtNLM"/>
    </source>
</evidence>
<evidence type="ECO:0000313" key="3">
    <source>
        <dbReference type="Proteomes" id="UP001215280"/>
    </source>
</evidence>
<evidence type="ECO:0000256" key="1">
    <source>
        <dbReference type="SAM" id="MobiDB-lite"/>
    </source>
</evidence>
<protein>
    <recommendedName>
        <fullName evidence="4">HIT-type domain-containing protein</fullName>
    </recommendedName>
</protein>
<dbReference type="EMBL" id="JARJLG010000097">
    <property type="protein sequence ID" value="KAJ7746751.1"/>
    <property type="molecule type" value="Genomic_DNA"/>
</dbReference>
<feature type="region of interest" description="Disordered" evidence="1">
    <location>
        <begin position="1"/>
        <end position="32"/>
    </location>
</feature>
<comment type="caution">
    <text evidence="2">The sequence shown here is derived from an EMBL/GenBank/DDBJ whole genome shotgun (WGS) entry which is preliminary data.</text>
</comment>
<organism evidence="2 3">
    <name type="scientific">Mycena maculata</name>
    <dbReference type="NCBI Taxonomy" id="230809"/>
    <lineage>
        <taxon>Eukaryota</taxon>
        <taxon>Fungi</taxon>
        <taxon>Dikarya</taxon>
        <taxon>Basidiomycota</taxon>
        <taxon>Agaricomycotina</taxon>
        <taxon>Agaricomycetes</taxon>
        <taxon>Agaricomycetidae</taxon>
        <taxon>Agaricales</taxon>
        <taxon>Marasmiineae</taxon>
        <taxon>Mycenaceae</taxon>
        <taxon>Mycena</taxon>
    </lineage>
</organism>
<feature type="compositionally biased region" description="Basic and acidic residues" evidence="1">
    <location>
        <begin position="150"/>
        <end position="164"/>
    </location>
</feature>
<gene>
    <name evidence="2" type="ORF">DFH07DRAFT_588294</name>
</gene>